<keyword evidence="7" id="KW-0472">Membrane</keyword>
<dbReference type="EMBL" id="JAJJMA010299059">
    <property type="protein sequence ID" value="MCL7047952.1"/>
    <property type="molecule type" value="Genomic_DNA"/>
</dbReference>
<dbReference type="Pfam" id="PF05938">
    <property type="entry name" value="Self-incomp_S1"/>
    <property type="match status" value="1"/>
</dbReference>
<feature type="transmembrane region" description="Helical" evidence="7">
    <location>
        <begin position="19"/>
        <end position="42"/>
    </location>
</feature>
<dbReference type="Proteomes" id="UP001177140">
    <property type="component" value="Unassembled WGS sequence"/>
</dbReference>
<evidence type="ECO:0000313" key="10">
    <source>
        <dbReference type="Proteomes" id="UP001177140"/>
    </source>
</evidence>
<evidence type="ECO:0000256" key="5">
    <source>
        <dbReference type="ARBA" id="ARBA00022729"/>
    </source>
</evidence>
<dbReference type="AlphaFoldDB" id="A0AA42B1G2"/>
<evidence type="ECO:0000256" key="2">
    <source>
        <dbReference type="ARBA" id="ARBA00005581"/>
    </source>
</evidence>
<name>A0AA42B1G2_PAPNU</name>
<dbReference type="EMBL" id="JAJJMA010163372">
    <property type="protein sequence ID" value="MCL7036016.1"/>
    <property type="molecule type" value="Genomic_DNA"/>
</dbReference>
<dbReference type="GO" id="GO:0060320">
    <property type="term" value="P:rejection of self pollen"/>
    <property type="evidence" value="ECO:0007669"/>
    <property type="project" value="UniProtKB-KW"/>
</dbReference>
<proteinExistence type="inferred from homology"/>
<keyword evidence="10" id="KW-1185">Reference proteome</keyword>
<dbReference type="GO" id="GO:0005576">
    <property type="term" value="C:extracellular region"/>
    <property type="evidence" value="ECO:0007669"/>
    <property type="project" value="UniProtKB-SubCell"/>
</dbReference>
<dbReference type="InterPro" id="IPR010264">
    <property type="entry name" value="Self-incomp_S1"/>
</dbReference>
<dbReference type="PANTHER" id="PTHR31232:SF155">
    <property type="entry name" value="PLANT SELF-INCOMPATIBILITY PROTEIN S1 FAMILY"/>
    <property type="match status" value="1"/>
</dbReference>
<comment type="subcellular location">
    <subcellularLocation>
        <location evidence="1 6">Secreted</location>
    </subcellularLocation>
</comment>
<keyword evidence="7" id="KW-1133">Transmembrane helix</keyword>
<accession>A0AA42B1G2</accession>
<evidence type="ECO:0000256" key="1">
    <source>
        <dbReference type="ARBA" id="ARBA00004613"/>
    </source>
</evidence>
<evidence type="ECO:0000313" key="9">
    <source>
        <dbReference type="EMBL" id="MCL7047952.1"/>
    </source>
</evidence>
<comment type="similarity">
    <text evidence="2 6">Belongs to the plant self-incompatibility (S1) protein family.</text>
</comment>
<comment type="caution">
    <text evidence="9">The sequence shown here is derived from an EMBL/GenBank/DDBJ whole genome shotgun (WGS) entry which is preliminary data.</text>
</comment>
<organism evidence="9 10">
    <name type="scientific">Papaver nudicaule</name>
    <name type="common">Iceland poppy</name>
    <dbReference type="NCBI Taxonomy" id="74823"/>
    <lineage>
        <taxon>Eukaryota</taxon>
        <taxon>Viridiplantae</taxon>
        <taxon>Streptophyta</taxon>
        <taxon>Embryophyta</taxon>
        <taxon>Tracheophyta</taxon>
        <taxon>Spermatophyta</taxon>
        <taxon>Magnoliopsida</taxon>
        <taxon>Ranunculales</taxon>
        <taxon>Papaveraceae</taxon>
        <taxon>Papaveroideae</taxon>
        <taxon>Papaver</taxon>
    </lineage>
</organism>
<dbReference type="PANTHER" id="PTHR31232">
    <property type="match status" value="1"/>
</dbReference>
<reference evidence="9" key="1">
    <citation type="submission" date="2022-03" db="EMBL/GenBank/DDBJ databases">
        <title>A functionally conserved STORR gene fusion in Papaver species that diverged 16.8 million years ago.</title>
        <authorList>
            <person name="Catania T."/>
        </authorList>
    </citation>
    <scope>NUCLEOTIDE SEQUENCE</scope>
    <source>
        <strain evidence="9">S-191538</strain>
    </source>
</reference>
<gene>
    <name evidence="9" type="ORF">MKW94_013039</name>
    <name evidence="8" type="ORF">MKW94_023096</name>
</gene>
<protein>
    <recommendedName>
        <fullName evidence="6">S-protein homolog</fullName>
    </recommendedName>
</protein>
<evidence type="ECO:0000256" key="7">
    <source>
        <dbReference type="SAM" id="Phobius"/>
    </source>
</evidence>
<evidence type="ECO:0000313" key="8">
    <source>
        <dbReference type="EMBL" id="MCL7036016.1"/>
    </source>
</evidence>
<keyword evidence="5" id="KW-0732">Signal</keyword>
<sequence>MACFFISGNGRSTLVSARFFFLVVLSIFVGFSSVTDGFGIAWQKTTVVVRNDLPPNTMLAYHCKSANDDLGERYLASNTEWSWSFKVNFWDTTLYWCNFGWNENGKPRQEGYKVFKGRKDVETCGVYCYRSIRSDGIYDFEGTMIHKWP</sequence>
<evidence type="ECO:0000256" key="6">
    <source>
        <dbReference type="RuleBase" id="RU367044"/>
    </source>
</evidence>
<keyword evidence="4 6" id="KW-0964">Secreted</keyword>
<keyword evidence="3 6" id="KW-0713">Self-incompatibility</keyword>
<keyword evidence="7" id="KW-0812">Transmembrane</keyword>
<evidence type="ECO:0000256" key="3">
    <source>
        <dbReference type="ARBA" id="ARBA00022471"/>
    </source>
</evidence>
<evidence type="ECO:0000256" key="4">
    <source>
        <dbReference type="ARBA" id="ARBA00022525"/>
    </source>
</evidence>